<reference evidence="8 9" key="1">
    <citation type="submission" date="2016-09" db="EMBL/GenBank/DDBJ databases">
        <title>Desulfuribacillus arsenicus sp. nov., an obligately anaerobic, dissimilatory arsenic- and antimonate-reducing bacterium isolated from anoxic sediments.</title>
        <authorList>
            <person name="Abin C.A."/>
            <person name="Hollibaugh J.T."/>
        </authorList>
    </citation>
    <scope>NUCLEOTIDE SEQUENCE [LARGE SCALE GENOMIC DNA]</scope>
    <source>
        <strain evidence="8 9">MLFW-2</strain>
    </source>
</reference>
<evidence type="ECO:0000256" key="2">
    <source>
        <dbReference type="ARBA" id="ARBA00010876"/>
    </source>
</evidence>
<protein>
    <recommendedName>
        <fullName evidence="6">Pseudouridine synthase</fullName>
        <ecNumber evidence="6">5.4.99.-</ecNumber>
    </recommendedName>
</protein>
<dbReference type="EMBL" id="MJAT01000036">
    <property type="protein sequence ID" value="OEH84843.1"/>
    <property type="molecule type" value="Genomic_DNA"/>
</dbReference>
<dbReference type="AlphaFoldDB" id="A0A1E5L472"/>
<evidence type="ECO:0000313" key="9">
    <source>
        <dbReference type="Proteomes" id="UP000095255"/>
    </source>
</evidence>
<dbReference type="NCBIfam" id="TIGR00005">
    <property type="entry name" value="rluA_subfam"/>
    <property type="match status" value="1"/>
</dbReference>
<dbReference type="Pfam" id="PF00849">
    <property type="entry name" value="PseudoU_synth_2"/>
    <property type="match status" value="1"/>
</dbReference>
<gene>
    <name evidence="8" type="ORF">BHU72_08180</name>
</gene>
<comment type="similarity">
    <text evidence="2 6">Belongs to the pseudouridine synthase RluA family.</text>
</comment>
<dbReference type="PANTHER" id="PTHR21600:SF44">
    <property type="entry name" value="RIBOSOMAL LARGE SUBUNIT PSEUDOURIDINE SYNTHASE D"/>
    <property type="match status" value="1"/>
</dbReference>
<dbReference type="STRING" id="1390249.BHU72_08180"/>
<comment type="function">
    <text evidence="6">Responsible for synthesis of pseudouridine from uracil.</text>
</comment>
<comment type="catalytic activity">
    <reaction evidence="1 6">
        <text>a uridine in RNA = a pseudouridine in RNA</text>
        <dbReference type="Rhea" id="RHEA:48348"/>
        <dbReference type="Rhea" id="RHEA-COMP:12068"/>
        <dbReference type="Rhea" id="RHEA-COMP:12069"/>
        <dbReference type="ChEBI" id="CHEBI:65314"/>
        <dbReference type="ChEBI" id="CHEBI:65315"/>
    </reaction>
</comment>
<dbReference type="InterPro" id="IPR006145">
    <property type="entry name" value="PsdUridine_synth_RsuA/RluA"/>
</dbReference>
<evidence type="ECO:0000256" key="4">
    <source>
        <dbReference type="PIRSR" id="PIRSR606225-1"/>
    </source>
</evidence>
<keyword evidence="5" id="KW-0694">RNA-binding</keyword>
<dbReference type="GO" id="GO:0140098">
    <property type="term" value="F:catalytic activity, acting on RNA"/>
    <property type="evidence" value="ECO:0007669"/>
    <property type="project" value="UniProtKB-ARBA"/>
</dbReference>
<organism evidence="8 9">
    <name type="scientific">Desulfuribacillus stibiiarsenatis</name>
    <dbReference type="NCBI Taxonomy" id="1390249"/>
    <lineage>
        <taxon>Bacteria</taxon>
        <taxon>Bacillati</taxon>
        <taxon>Bacillota</taxon>
        <taxon>Desulfuribacillia</taxon>
        <taxon>Desulfuribacillales</taxon>
        <taxon>Desulfuribacillaceae</taxon>
        <taxon>Desulfuribacillus</taxon>
    </lineage>
</organism>
<evidence type="ECO:0000256" key="5">
    <source>
        <dbReference type="PROSITE-ProRule" id="PRU00182"/>
    </source>
</evidence>
<dbReference type="PANTHER" id="PTHR21600">
    <property type="entry name" value="MITOCHONDRIAL RNA PSEUDOURIDINE SYNTHASE"/>
    <property type="match status" value="1"/>
</dbReference>
<dbReference type="PROSITE" id="PS01129">
    <property type="entry name" value="PSI_RLU"/>
    <property type="match status" value="1"/>
</dbReference>
<dbReference type="InterPro" id="IPR006224">
    <property type="entry name" value="PsdUridine_synth_RluA-like_CS"/>
</dbReference>
<dbReference type="InterPro" id="IPR006225">
    <property type="entry name" value="PsdUridine_synth_RluC/D"/>
</dbReference>
<accession>A0A1E5L472</accession>
<dbReference type="InterPro" id="IPR050188">
    <property type="entry name" value="RluA_PseudoU_synthase"/>
</dbReference>
<evidence type="ECO:0000256" key="3">
    <source>
        <dbReference type="ARBA" id="ARBA00023235"/>
    </source>
</evidence>
<name>A0A1E5L472_9FIRM</name>
<evidence type="ECO:0000313" key="8">
    <source>
        <dbReference type="EMBL" id="OEH84843.1"/>
    </source>
</evidence>
<evidence type="ECO:0000256" key="6">
    <source>
        <dbReference type="RuleBase" id="RU362028"/>
    </source>
</evidence>
<dbReference type="Proteomes" id="UP000095255">
    <property type="component" value="Unassembled WGS sequence"/>
</dbReference>
<dbReference type="PROSITE" id="PS50889">
    <property type="entry name" value="S4"/>
    <property type="match status" value="1"/>
</dbReference>
<feature type="domain" description="Pseudouridine synthase RsuA/RluA-like" evidence="7">
    <location>
        <begin position="91"/>
        <end position="241"/>
    </location>
</feature>
<feature type="active site" evidence="4">
    <location>
        <position position="137"/>
    </location>
</feature>
<dbReference type="GO" id="GO:0009982">
    <property type="term" value="F:pseudouridine synthase activity"/>
    <property type="evidence" value="ECO:0007669"/>
    <property type="project" value="InterPro"/>
</dbReference>
<comment type="caution">
    <text evidence="8">The sequence shown here is derived from an EMBL/GenBank/DDBJ whole genome shotgun (WGS) entry which is preliminary data.</text>
</comment>
<dbReference type="SUPFAM" id="SSF55120">
    <property type="entry name" value="Pseudouridine synthase"/>
    <property type="match status" value="1"/>
</dbReference>
<keyword evidence="9" id="KW-1185">Reference proteome</keyword>
<proteinExistence type="inferred from homology"/>
<dbReference type="GO" id="GO:0000455">
    <property type="term" value="P:enzyme-directed rRNA pseudouridine synthesis"/>
    <property type="evidence" value="ECO:0007669"/>
    <property type="project" value="TreeGrafter"/>
</dbReference>
<evidence type="ECO:0000259" key="7">
    <source>
        <dbReference type="Pfam" id="PF00849"/>
    </source>
</evidence>
<keyword evidence="3 6" id="KW-0413">Isomerase</keyword>
<dbReference type="InterPro" id="IPR020103">
    <property type="entry name" value="PsdUridine_synth_cat_dom_sf"/>
</dbReference>
<sequence length="307" mass="35415">MHMKGKWLTFVLTDEDAGQSLEQILKDKMSLSGRSIQRLTRMKGIFVNQKKAFLEKKLKTHDEIKVRVEESNPNIPIFNRTIEVMYEDEWILVINKAPDLKVYPTHANDVQTLANAIQFYYQSQKRQAGIHLVHRLDTGTSGAIMVAKNSYAHQLFDKELKNNRISRTYIAIIEGAIQEEVDTINLPIDRCPTHQTKRCVSKNGEEAITHYQCLGKTKDYSIVKIQIETGRTHQIRVHFAHLGHPVAGDRLYGSTNRNITRQALHAYQLQWTHPIDDRKQCISAKIPADIQKLAQHIEMTEILERLE</sequence>
<evidence type="ECO:0000256" key="1">
    <source>
        <dbReference type="ARBA" id="ARBA00000073"/>
    </source>
</evidence>
<dbReference type="CDD" id="cd02869">
    <property type="entry name" value="PseudoU_synth_RluA_like"/>
    <property type="match status" value="1"/>
</dbReference>
<dbReference type="GO" id="GO:0003723">
    <property type="term" value="F:RNA binding"/>
    <property type="evidence" value="ECO:0007669"/>
    <property type="project" value="UniProtKB-KW"/>
</dbReference>
<dbReference type="Gene3D" id="3.30.2350.10">
    <property type="entry name" value="Pseudouridine synthase"/>
    <property type="match status" value="1"/>
</dbReference>
<dbReference type="EC" id="5.4.99.-" evidence="6"/>